<evidence type="ECO:0000256" key="1">
    <source>
        <dbReference type="SAM" id="Phobius"/>
    </source>
</evidence>
<dbReference type="Proteomes" id="UP000480485">
    <property type="component" value="Unassembled WGS sequence"/>
</dbReference>
<dbReference type="AlphaFoldDB" id="A0A6L7CLW7"/>
<feature type="transmembrane region" description="Helical" evidence="1">
    <location>
        <begin position="50"/>
        <end position="77"/>
    </location>
</feature>
<keyword evidence="1" id="KW-1133">Transmembrane helix</keyword>
<comment type="caution">
    <text evidence="2">The sequence shown here is derived from an EMBL/GenBank/DDBJ whole genome shotgun (WGS) entry which is preliminary data.</text>
</comment>
<keyword evidence="1" id="KW-0812">Transmembrane</keyword>
<feature type="non-terminal residue" evidence="2">
    <location>
        <position position="1"/>
    </location>
</feature>
<evidence type="ECO:0000313" key="3">
    <source>
        <dbReference type="Proteomes" id="UP000480485"/>
    </source>
</evidence>
<accession>A0A6L7CLW7</accession>
<protein>
    <submittedName>
        <fullName evidence="2">Poly-beta-1,6-N-acetyl-D-glucosamine synthase</fullName>
    </submittedName>
</protein>
<gene>
    <name evidence="2" type="ORF">GP954_15950</name>
</gene>
<organism evidence="2 3">
    <name type="scientific">Escherichia coli</name>
    <dbReference type="NCBI Taxonomy" id="562"/>
    <lineage>
        <taxon>Bacteria</taxon>
        <taxon>Pseudomonadati</taxon>
        <taxon>Pseudomonadota</taxon>
        <taxon>Gammaproteobacteria</taxon>
        <taxon>Enterobacterales</taxon>
        <taxon>Enterobacteriaceae</taxon>
        <taxon>Escherichia</taxon>
    </lineage>
</organism>
<keyword evidence="1" id="KW-0472">Membrane</keyword>
<proteinExistence type="predicted"/>
<feature type="transmembrane region" description="Helical" evidence="1">
    <location>
        <begin position="20"/>
        <end position="38"/>
    </location>
</feature>
<dbReference type="EMBL" id="WTRN01000459">
    <property type="protein sequence ID" value="MWT86618.1"/>
    <property type="molecule type" value="Genomic_DNA"/>
</dbReference>
<name>A0A6L7CLW7_ECOLX</name>
<evidence type="ECO:0000313" key="2">
    <source>
        <dbReference type="EMBL" id="MWT86618.1"/>
    </source>
</evidence>
<reference evidence="2 3" key="1">
    <citation type="submission" date="2019-12" db="EMBL/GenBank/DDBJ databases">
        <title>Enteriobacteria Tanzani isolates_8377-8380.</title>
        <authorList>
            <person name="Subbiah M."/>
            <person name="Call D."/>
        </authorList>
    </citation>
    <scope>NUCLEOTIDE SEQUENCE [LARGE SCALE GENOMIC DNA]</scope>
    <source>
        <strain evidence="2 3">8378wC7</strain>
    </source>
</reference>
<sequence length="96" mass="11025">QLAGVPLNIELTHIAATHTAGILLCTLCLLQFIVSLMIENRYEHNLTSSLFWIIWFPVIFWMLSLATTLVSFTRVMLMPKKQRARWVSPDRGILRG</sequence>